<sequence length="341" mass="36144">MRITWQVTVADLTVLDATEATIGYTFGGREPIARIRPGEPVRLRTRDCFGGRVTSTADLPSRVCRFPFLNPVTGPLHVVGAEAGDTLAVHLIALTPVGEVGFSSTFPHFGALTGTAATAMLHPPLEERVWEYALDHRGQTVRYTARKSAFTADLPMVPMLGTVGVAPAHGEVRPSVVPGVHGGNLDTPLMRAGTTLYLPVGRGGALLAVGDGHARQGDGELCGVAVEVAMDVTLAVEVLSGVTTLTPRLETDTAIMSIGVARPLEDTYRAAHRDLVEHVSAMTGLDALDAYQLVSQAGRAHVGNVVDENYTIAAAIDKELLGGAQPYLGAHRRLRAVEVRR</sequence>
<dbReference type="EMBL" id="PVZG01000015">
    <property type="protein sequence ID" value="PRY23331.1"/>
    <property type="molecule type" value="Genomic_DNA"/>
</dbReference>
<protein>
    <submittedName>
        <fullName evidence="1">Acetamidase/formamidase</fullName>
    </submittedName>
</protein>
<comment type="caution">
    <text evidence="1">The sequence shown here is derived from an EMBL/GenBank/DDBJ whole genome shotgun (WGS) entry which is preliminary data.</text>
</comment>
<proteinExistence type="predicted"/>
<dbReference type="Gene3D" id="2.60.120.580">
    <property type="entry name" value="Acetamidase/Formamidase-like domains"/>
    <property type="match status" value="2"/>
</dbReference>
<reference evidence="1 2" key="1">
    <citation type="submission" date="2018-03" db="EMBL/GenBank/DDBJ databases">
        <title>Genomic Encyclopedia of Archaeal and Bacterial Type Strains, Phase II (KMG-II): from individual species to whole genera.</title>
        <authorList>
            <person name="Goeker M."/>
        </authorList>
    </citation>
    <scope>NUCLEOTIDE SEQUENCE [LARGE SCALE GENOMIC DNA]</scope>
    <source>
        <strain evidence="1 2">DSM 45348</strain>
    </source>
</reference>
<dbReference type="PANTHER" id="PTHR31891">
    <property type="entry name" value="FORMAMIDASE C869.04-RELATED"/>
    <property type="match status" value="1"/>
</dbReference>
<evidence type="ECO:0000313" key="2">
    <source>
        <dbReference type="Proteomes" id="UP000239209"/>
    </source>
</evidence>
<dbReference type="Proteomes" id="UP000239209">
    <property type="component" value="Unassembled WGS sequence"/>
</dbReference>
<dbReference type="AlphaFoldDB" id="A0A2T0RQA0"/>
<dbReference type="OrthoDB" id="9785236at2"/>
<dbReference type="PANTHER" id="PTHR31891:SF1">
    <property type="entry name" value="FORMAMIDASE C869.04-RELATED"/>
    <property type="match status" value="1"/>
</dbReference>
<keyword evidence="2" id="KW-1185">Reference proteome</keyword>
<dbReference type="Pfam" id="PF03069">
    <property type="entry name" value="FmdA_AmdA"/>
    <property type="match status" value="2"/>
</dbReference>
<name>A0A2T0RQA0_9ACTN</name>
<dbReference type="Gene3D" id="3.10.28.20">
    <property type="entry name" value="Acetamidase/Formamidase-like domains"/>
    <property type="match status" value="1"/>
</dbReference>
<gene>
    <name evidence="1" type="ORF">CLV70_11558</name>
</gene>
<accession>A0A2T0RQA0</accession>
<dbReference type="SUPFAM" id="SSF141130">
    <property type="entry name" value="Acetamidase/Formamidase-like"/>
    <property type="match status" value="1"/>
</dbReference>
<organism evidence="1 2">
    <name type="scientific">Pseudosporangium ferrugineum</name>
    <dbReference type="NCBI Taxonomy" id="439699"/>
    <lineage>
        <taxon>Bacteria</taxon>
        <taxon>Bacillati</taxon>
        <taxon>Actinomycetota</taxon>
        <taxon>Actinomycetes</taxon>
        <taxon>Micromonosporales</taxon>
        <taxon>Micromonosporaceae</taxon>
        <taxon>Pseudosporangium</taxon>
    </lineage>
</organism>
<dbReference type="GO" id="GO:0016811">
    <property type="term" value="F:hydrolase activity, acting on carbon-nitrogen (but not peptide) bonds, in linear amides"/>
    <property type="evidence" value="ECO:0007669"/>
    <property type="project" value="InterPro"/>
</dbReference>
<dbReference type="InterPro" id="IPR004304">
    <property type="entry name" value="FmdA_AmdA"/>
</dbReference>
<evidence type="ECO:0000313" key="1">
    <source>
        <dbReference type="EMBL" id="PRY23331.1"/>
    </source>
</evidence>